<keyword evidence="5" id="KW-1035">Host cytoplasm</keyword>
<dbReference type="SUPFAM" id="SSF53955">
    <property type="entry name" value="Lysozyme-like"/>
    <property type="match status" value="1"/>
</dbReference>
<dbReference type="OrthoDB" id="5327667at2"/>
<dbReference type="PANTHER" id="PTHR38107">
    <property type="match status" value="1"/>
</dbReference>
<dbReference type="PATRIC" id="fig|106592.7.peg.5260"/>
<dbReference type="CDD" id="cd00737">
    <property type="entry name" value="lyz_endolysin_autolysin"/>
    <property type="match status" value="1"/>
</dbReference>
<evidence type="ECO:0000313" key="9">
    <source>
        <dbReference type="EMBL" id="KOF13608.1"/>
    </source>
</evidence>
<evidence type="ECO:0000256" key="1">
    <source>
        <dbReference type="ARBA" id="ARBA00000632"/>
    </source>
</evidence>
<dbReference type="InterPro" id="IPR023347">
    <property type="entry name" value="Lysozyme_dom_sf"/>
</dbReference>
<dbReference type="Proteomes" id="UP000037425">
    <property type="component" value="Unassembled WGS sequence"/>
</dbReference>
<reference evidence="10" key="1">
    <citation type="submission" date="2015-07" db="EMBL/GenBank/DDBJ databases">
        <title>Whole genome sequence of an Ensifer adhaerens strain isolated from a cave pool in the Wind Cave National Park.</title>
        <authorList>
            <person name="Eng W.W.H."/>
            <person name="Gan H.M."/>
            <person name="Barton H.A."/>
            <person name="Savka M.A."/>
        </authorList>
    </citation>
    <scope>NUCLEOTIDE SEQUENCE [LARGE SCALE GENOMIC DNA]</scope>
    <source>
        <strain evidence="10">SD006</strain>
    </source>
</reference>
<dbReference type="RefSeq" id="WP_053252605.1">
    <property type="nucleotide sequence ID" value="NZ_LGAP01000035.1"/>
</dbReference>
<keyword evidence="8" id="KW-0812">Transmembrane</keyword>
<evidence type="ECO:0000256" key="2">
    <source>
        <dbReference type="ARBA" id="ARBA00022529"/>
    </source>
</evidence>
<dbReference type="EMBL" id="LGAP01000035">
    <property type="protein sequence ID" value="KOF13608.1"/>
    <property type="molecule type" value="Genomic_DNA"/>
</dbReference>
<keyword evidence="2 7" id="KW-0929">Antimicrobial</keyword>
<sequence length="217" mass="23464">MNRRINVAGLSLVKQWEGLKTKTYRDIAGIWTIGYGHTSAAGAPMVKPGMAITEAQAEEILRTDLATFEERVSRLVKVPLTDNQFAVLVSFDFNTGRLGKSTLLKRLNAGDYDAVPLELMKWVNAGGRRVKGLVNRRSAEAGLWAKGEFVASNTVTAAPNPPEVVSKENISWLAGILSSLGFAFTGSGPLQWAFAGIIAVAFAIGAFLFLRKRLDPA</sequence>
<gene>
    <name evidence="9" type="ORF">AC244_30435</name>
</gene>
<comment type="catalytic activity">
    <reaction evidence="1 7">
        <text>Hydrolysis of (1-&gt;4)-beta-linkages between N-acetylmuramic acid and N-acetyl-D-glucosamine residues in a peptidoglycan and between N-acetyl-D-glucosamine residues in chitodextrins.</text>
        <dbReference type="EC" id="3.2.1.17"/>
    </reaction>
</comment>
<evidence type="ECO:0000256" key="6">
    <source>
        <dbReference type="ARBA" id="ARBA00023295"/>
    </source>
</evidence>
<comment type="similarity">
    <text evidence="7">Belongs to the glycosyl hydrolase 24 family.</text>
</comment>
<dbReference type="HAMAP" id="MF_04110">
    <property type="entry name" value="ENDOLYSIN_T4"/>
    <property type="match status" value="1"/>
</dbReference>
<dbReference type="GO" id="GO:0016998">
    <property type="term" value="P:cell wall macromolecule catabolic process"/>
    <property type="evidence" value="ECO:0007669"/>
    <property type="project" value="InterPro"/>
</dbReference>
<feature type="transmembrane region" description="Helical" evidence="8">
    <location>
        <begin position="192"/>
        <end position="210"/>
    </location>
</feature>
<organism evidence="9 10">
    <name type="scientific">Ensifer adhaerens</name>
    <name type="common">Sinorhizobium morelense</name>
    <dbReference type="NCBI Taxonomy" id="106592"/>
    <lineage>
        <taxon>Bacteria</taxon>
        <taxon>Pseudomonadati</taxon>
        <taxon>Pseudomonadota</taxon>
        <taxon>Alphaproteobacteria</taxon>
        <taxon>Hyphomicrobiales</taxon>
        <taxon>Rhizobiaceae</taxon>
        <taxon>Sinorhizobium/Ensifer group</taxon>
        <taxon>Ensifer</taxon>
    </lineage>
</organism>
<evidence type="ECO:0000313" key="10">
    <source>
        <dbReference type="Proteomes" id="UP000037425"/>
    </source>
</evidence>
<dbReference type="GO" id="GO:0003796">
    <property type="term" value="F:lysozyme activity"/>
    <property type="evidence" value="ECO:0007669"/>
    <property type="project" value="UniProtKB-EC"/>
</dbReference>
<keyword evidence="8" id="KW-1133">Transmembrane helix</keyword>
<proteinExistence type="inferred from homology"/>
<dbReference type="InterPro" id="IPR034690">
    <property type="entry name" value="Endolysin_T4_type"/>
</dbReference>
<keyword evidence="6 7" id="KW-0326">Glycosidase</keyword>
<evidence type="ECO:0000256" key="8">
    <source>
        <dbReference type="SAM" id="Phobius"/>
    </source>
</evidence>
<keyword evidence="4 7" id="KW-0378">Hydrolase</keyword>
<dbReference type="GO" id="GO:0009253">
    <property type="term" value="P:peptidoglycan catabolic process"/>
    <property type="evidence" value="ECO:0007669"/>
    <property type="project" value="InterPro"/>
</dbReference>
<accession>A0A0L8BGA7</accession>
<keyword evidence="8" id="KW-0472">Membrane</keyword>
<dbReference type="InterPro" id="IPR002196">
    <property type="entry name" value="Glyco_hydro_24"/>
</dbReference>
<evidence type="ECO:0000256" key="4">
    <source>
        <dbReference type="ARBA" id="ARBA00022801"/>
    </source>
</evidence>
<keyword evidence="3 7" id="KW-0081">Bacteriolytic enzyme</keyword>
<dbReference type="InterPro" id="IPR033907">
    <property type="entry name" value="Endolysin_autolysin"/>
</dbReference>
<dbReference type="GO" id="GO:0042742">
    <property type="term" value="P:defense response to bacterium"/>
    <property type="evidence" value="ECO:0007669"/>
    <property type="project" value="UniProtKB-KW"/>
</dbReference>
<dbReference type="AlphaFoldDB" id="A0A0L8BGA7"/>
<protein>
    <recommendedName>
        <fullName evidence="7">Lysozyme</fullName>
        <ecNumber evidence="7">3.2.1.17</ecNumber>
    </recommendedName>
</protein>
<dbReference type="Gene3D" id="1.10.530.40">
    <property type="match status" value="1"/>
</dbReference>
<evidence type="ECO:0000256" key="5">
    <source>
        <dbReference type="ARBA" id="ARBA00023200"/>
    </source>
</evidence>
<comment type="caution">
    <text evidence="9">The sequence shown here is derived from an EMBL/GenBank/DDBJ whole genome shotgun (WGS) entry which is preliminary data.</text>
</comment>
<dbReference type="InterPro" id="IPR051018">
    <property type="entry name" value="Bacteriophage_GH24"/>
</dbReference>
<dbReference type="GO" id="GO:0031640">
    <property type="term" value="P:killing of cells of another organism"/>
    <property type="evidence" value="ECO:0007669"/>
    <property type="project" value="UniProtKB-KW"/>
</dbReference>
<evidence type="ECO:0000256" key="7">
    <source>
        <dbReference type="RuleBase" id="RU003788"/>
    </source>
</evidence>
<dbReference type="PANTHER" id="PTHR38107:SF3">
    <property type="entry name" value="LYSOZYME RRRD-RELATED"/>
    <property type="match status" value="1"/>
</dbReference>
<evidence type="ECO:0000256" key="3">
    <source>
        <dbReference type="ARBA" id="ARBA00022638"/>
    </source>
</evidence>
<dbReference type="EC" id="3.2.1.17" evidence="7"/>
<dbReference type="InterPro" id="IPR023346">
    <property type="entry name" value="Lysozyme-like_dom_sf"/>
</dbReference>
<name>A0A0L8BGA7_ENSAD</name>
<dbReference type="Pfam" id="PF00959">
    <property type="entry name" value="Phage_lysozyme"/>
    <property type="match status" value="1"/>
</dbReference>